<evidence type="ECO:0000313" key="10">
    <source>
        <dbReference type="Proteomes" id="UP000515163"/>
    </source>
</evidence>
<feature type="region of interest" description="Disordered" evidence="7">
    <location>
        <begin position="408"/>
        <end position="433"/>
    </location>
</feature>
<dbReference type="GeneID" id="116294891"/>
<keyword evidence="1" id="KW-0479">Metal-binding</keyword>
<dbReference type="InterPro" id="IPR018957">
    <property type="entry name" value="Znf_C3HC4_RING-type"/>
</dbReference>
<evidence type="ECO:0000256" key="3">
    <source>
        <dbReference type="ARBA" id="ARBA00022771"/>
    </source>
</evidence>
<feature type="domain" description="B box-type" evidence="9">
    <location>
        <begin position="152"/>
        <end position="192"/>
    </location>
</feature>
<dbReference type="InterPro" id="IPR000315">
    <property type="entry name" value="Znf_B-box"/>
</dbReference>
<dbReference type="InterPro" id="IPR013783">
    <property type="entry name" value="Ig-like_fold"/>
</dbReference>
<dbReference type="SUPFAM" id="SSF57850">
    <property type="entry name" value="RING/U-box"/>
    <property type="match status" value="1"/>
</dbReference>
<dbReference type="Pfam" id="PF00630">
    <property type="entry name" value="Filamin"/>
    <property type="match status" value="1"/>
</dbReference>
<proteinExistence type="predicted"/>
<dbReference type="RefSeq" id="XP_031558438.1">
    <property type="nucleotide sequence ID" value="XM_031702578.1"/>
</dbReference>
<dbReference type="GO" id="GO:0008270">
    <property type="term" value="F:zinc ion binding"/>
    <property type="evidence" value="ECO:0007669"/>
    <property type="project" value="UniProtKB-KW"/>
</dbReference>
<keyword evidence="4" id="KW-0862">Zinc</keyword>
<evidence type="ECO:0000259" key="8">
    <source>
        <dbReference type="PROSITE" id="PS50089"/>
    </source>
</evidence>
<evidence type="ECO:0000256" key="7">
    <source>
        <dbReference type="SAM" id="MobiDB-lite"/>
    </source>
</evidence>
<dbReference type="Gene3D" id="3.30.160.60">
    <property type="entry name" value="Classic Zinc Finger"/>
    <property type="match status" value="1"/>
</dbReference>
<dbReference type="Gene3D" id="3.30.40.10">
    <property type="entry name" value="Zinc/RING finger domain, C3HC4 (zinc finger)"/>
    <property type="match status" value="1"/>
</dbReference>
<organism evidence="10 11">
    <name type="scientific">Actinia tenebrosa</name>
    <name type="common">Australian red waratah sea anemone</name>
    <dbReference type="NCBI Taxonomy" id="6105"/>
    <lineage>
        <taxon>Eukaryota</taxon>
        <taxon>Metazoa</taxon>
        <taxon>Cnidaria</taxon>
        <taxon>Anthozoa</taxon>
        <taxon>Hexacorallia</taxon>
        <taxon>Actiniaria</taxon>
        <taxon>Actiniidae</taxon>
        <taxon>Actinia</taxon>
    </lineage>
</organism>
<evidence type="ECO:0000256" key="6">
    <source>
        <dbReference type="PROSITE-ProRule" id="PRU00087"/>
    </source>
</evidence>
<dbReference type="SMART" id="SM00184">
    <property type="entry name" value="RING"/>
    <property type="match status" value="1"/>
</dbReference>
<keyword evidence="10" id="KW-1185">Reference proteome</keyword>
<evidence type="ECO:0000256" key="2">
    <source>
        <dbReference type="ARBA" id="ARBA00022737"/>
    </source>
</evidence>
<dbReference type="InterPro" id="IPR013083">
    <property type="entry name" value="Znf_RING/FYVE/PHD"/>
</dbReference>
<feature type="domain" description="B box-type" evidence="9">
    <location>
        <begin position="101"/>
        <end position="139"/>
    </location>
</feature>
<evidence type="ECO:0000313" key="11">
    <source>
        <dbReference type="RefSeq" id="XP_031558438.1"/>
    </source>
</evidence>
<dbReference type="InterPro" id="IPR014756">
    <property type="entry name" value="Ig_E-set"/>
</dbReference>
<dbReference type="InterPro" id="IPR017907">
    <property type="entry name" value="Znf_RING_CS"/>
</dbReference>
<dbReference type="PROSITE" id="PS50194">
    <property type="entry name" value="FILAMIN_REPEAT"/>
    <property type="match status" value="1"/>
</dbReference>
<dbReference type="PANTHER" id="PTHR25462">
    <property type="entry name" value="BONUS, ISOFORM C-RELATED"/>
    <property type="match status" value="1"/>
</dbReference>
<dbReference type="PANTHER" id="PTHR25462:SF296">
    <property type="entry name" value="MEIOTIC P26, ISOFORM F"/>
    <property type="match status" value="1"/>
</dbReference>
<evidence type="ECO:0000259" key="9">
    <source>
        <dbReference type="PROSITE" id="PS50119"/>
    </source>
</evidence>
<keyword evidence="3 5" id="KW-0863">Zinc-finger</keyword>
<evidence type="ECO:0000256" key="5">
    <source>
        <dbReference type="PROSITE-ProRule" id="PRU00024"/>
    </source>
</evidence>
<dbReference type="OrthoDB" id="252722at2759"/>
<dbReference type="KEGG" id="aten:116294891"/>
<dbReference type="AlphaFoldDB" id="A0A6P8HT82"/>
<name>A0A6P8HT82_ACTTE</name>
<dbReference type="Proteomes" id="UP000515163">
    <property type="component" value="Unplaced"/>
</dbReference>
<evidence type="ECO:0000256" key="4">
    <source>
        <dbReference type="ARBA" id="ARBA00022833"/>
    </source>
</evidence>
<dbReference type="InterPro" id="IPR017868">
    <property type="entry name" value="Filamin/ABP280_repeat-like"/>
</dbReference>
<feature type="domain" description="RING-type" evidence="8">
    <location>
        <begin position="21"/>
        <end position="64"/>
    </location>
</feature>
<dbReference type="SUPFAM" id="SSF81296">
    <property type="entry name" value="E set domains"/>
    <property type="match status" value="1"/>
</dbReference>
<dbReference type="CDD" id="cd19757">
    <property type="entry name" value="Bbox1"/>
    <property type="match status" value="1"/>
</dbReference>
<dbReference type="Pfam" id="PF00097">
    <property type="entry name" value="zf-C3HC4"/>
    <property type="match status" value="1"/>
</dbReference>
<feature type="repeat" description="Filamin" evidence="6">
    <location>
        <begin position="352"/>
        <end position="474"/>
    </location>
</feature>
<dbReference type="PROSITE" id="PS00518">
    <property type="entry name" value="ZF_RING_1"/>
    <property type="match status" value="1"/>
</dbReference>
<dbReference type="PROSITE" id="PS50119">
    <property type="entry name" value="ZF_BBOX"/>
    <property type="match status" value="2"/>
</dbReference>
<dbReference type="InterPro" id="IPR001841">
    <property type="entry name" value="Znf_RING"/>
</dbReference>
<dbReference type="PROSITE" id="PS50089">
    <property type="entry name" value="ZF_RING_2"/>
    <property type="match status" value="1"/>
</dbReference>
<gene>
    <name evidence="11" type="primary">LOC116294891</name>
</gene>
<keyword evidence="2" id="KW-0677">Repeat</keyword>
<dbReference type="InterPro" id="IPR047153">
    <property type="entry name" value="TRIM45/56/19-like"/>
</dbReference>
<dbReference type="SUPFAM" id="SSF57845">
    <property type="entry name" value="B-box zinc-binding domain"/>
    <property type="match status" value="1"/>
</dbReference>
<evidence type="ECO:0000256" key="1">
    <source>
        <dbReference type="ARBA" id="ARBA00022723"/>
    </source>
</evidence>
<protein>
    <submittedName>
        <fullName evidence="11">Tripartite motif-containing protein 2-like</fullName>
    </submittedName>
</protein>
<dbReference type="InParanoid" id="A0A6P8HT82"/>
<sequence>MYRFNRMSLSLADGIAEQLKCSVCLEEYRKPKLLRCYHSYCQDCIKQLLKRSEGTNVVKCPQCRTTMEVPDGNVEALESNFFINNILDIMEKNRRKKTYLERSIVCIACELRGENDSATKCETCDMPLCFSCLQKHNHKDALPQTVPYGTSSASKVCIEHAEEKTIYCRDCKEIFCKECILQYHSKDDCIEVKKALKTHRRVIDWLLVRCKVKMLNFTEEMKKVQVMEDMVAKSAHDTKLSIDEHFQKLAKALEKKRIELKAGVDSLKNEKMKQIVFQKENLSTTTSSLATAIDFTEQTMEEGNEKELLLMKTKICDRLEELSEIKVEKCSEVWWHFYLHSVDVSEFLSEFRVQSDTVRATVSLAGGEEGVLYNTFVNQCHGFVITLKDKDGIQVRIGGQDVRVSIRVPSHNDDNPPTSSFEHEYDEATSQSGQYEDIKVQDNNDGTHSFKYKPKRQGDYYLQVTVNAKPLSGNLMWKVQGPLGIGEKAKELGCAQIQAPYGMAPSWHHSVVGGKYSWKIKRVSYNEYAVVRVGVMMDFTSDKWGWCNGRREEPDPSPYSLPEHPPSNIPTWEEGEVLVFYSNEETGKFIIYKETTKQSDVFQRCPGTVARPYLYPASYQSFSMDKKFERKLIKMEENKKTEELSN</sequence>
<dbReference type="Gene3D" id="2.60.40.10">
    <property type="entry name" value="Immunoglobulins"/>
    <property type="match status" value="1"/>
</dbReference>
<accession>A0A6P8HT82</accession>
<reference evidence="11" key="1">
    <citation type="submission" date="2025-08" db="UniProtKB">
        <authorList>
            <consortium name="RefSeq"/>
        </authorList>
    </citation>
    <scope>IDENTIFICATION</scope>
    <source>
        <tissue evidence="11">Tentacle</tissue>
    </source>
</reference>